<evidence type="ECO:0000313" key="6">
    <source>
        <dbReference type="Proteomes" id="UP001589870"/>
    </source>
</evidence>
<accession>A0ABV6UCK9</accession>
<feature type="signal peptide" evidence="4">
    <location>
        <begin position="1"/>
        <end position="21"/>
    </location>
</feature>
<keyword evidence="6" id="KW-1185">Reference proteome</keyword>
<dbReference type="Pfam" id="PF01839">
    <property type="entry name" value="FG-GAP"/>
    <property type="match status" value="5"/>
</dbReference>
<comment type="caution">
    <text evidence="5">The sequence shown here is derived from an EMBL/GenBank/DDBJ whole genome shotgun (WGS) entry which is preliminary data.</text>
</comment>
<feature type="chain" id="PRO_5046988178" evidence="4">
    <location>
        <begin position="22"/>
        <end position="485"/>
    </location>
</feature>
<dbReference type="RefSeq" id="WP_394303902.1">
    <property type="nucleotide sequence ID" value="NZ_JBHMQT010000059.1"/>
</dbReference>
<evidence type="ECO:0000256" key="4">
    <source>
        <dbReference type="SAM" id="SignalP"/>
    </source>
</evidence>
<dbReference type="InterPro" id="IPR013519">
    <property type="entry name" value="Int_alpha_beta-p"/>
</dbReference>
<dbReference type="PROSITE" id="PS51470">
    <property type="entry name" value="FG_GAP"/>
    <property type="match status" value="1"/>
</dbReference>
<gene>
    <name evidence="5" type="ORF">ACFHYQ_26720</name>
</gene>
<name>A0ABV6UCK9_9ACTN</name>
<dbReference type="PROSITE" id="PS51257">
    <property type="entry name" value="PROKAR_LIPOPROTEIN"/>
    <property type="match status" value="1"/>
</dbReference>
<evidence type="ECO:0000256" key="3">
    <source>
        <dbReference type="ARBA" id="ARBA00023180"/>
    </source>
</evidence>
<dbReference type="Gene3D" id="2.130.10.130">
    <property type="entry name" value="Integrin alpha, N-terminal"/>
    <property type="match status" value="3"/>
</dbReference>
<reference evidence="5 6" key="1">
    <citation type="submission" date="2024-09" db="EMBL/GenBank/DDBJ databases">
        <authorList>
            <person name="Sun Q."/>
            <person name="Mori K."/>
        </authorList>
    </citation>
    <scope>NUCLEOTIDE SEQUENCE [LARGE SCALE GENOMIC DNA]</scope>
    <source>
        <strain evidence="5 6">TBRC 1851</strain>
    </source>
</reference>
<protein>
    <submittedName>
        <fullName evidence="5">FG-GAP-like repeat-containing protein</fullName>
    </submittedName>
</protein>
<keyword evidence="2" id="KW-0677">Repeat</keyword>
<keyword evidence="3" id="KW-0325">Glycoprotein</keyword>
<dbReference type="InterPro" id="IPR028994">
    <property type="entry name" value="Integrin_alpha_N"/>
</dbReference>
<keyword evidence="1 4" id="KW-0732">Signal</keyword>
<dbReference type="SUPFAM" id="SSF69318">
    <property type="entry name" value="Integrin alpha N-terminal domain"/>
    <property type="match status" value="1"/>
</dbReference>
<evidence type="ECO:0000256" key="2">
    <source>
        <dbReference type="ARBA" id="ARBA00022737"/>
    </source>
</evidence>
<proteinExistence type="predicted"/>
<evidence type="ECO:0000313" key="5">
    <source>
        <dbReference type="EMBL" id="MFC0865898.1"/>
    </source>
</evidence>
<organism evidence="5 6">
    <name type="scientific">Sphaerimonospora cavernae</name>
    <dbReference type="NCBI Taxonomy" id="1740611"/>
    <lineage>
        <taxon>Bacteria</taxon>
        <taxon>Bacillati</taxon>
        <taxon>Actinomycetota</taxon>
        <taxon>Actinomycetes</taxon>
        <taxon>Streptosporangiales</taxon>
        <taxon>Streptosporangiaceae</taxon>
        <taxon>Sphaerimonospora</taxon>
    </lineage>
</organism>
<dbReference type="SMART" id="SM00191">
    <property type="entry name" value="Int_alpha"/>
    <property type="match status" value="5"/>
</dbReference>
<dbReference type="EMBL" id="JBHMQT010000059">
    <property type="protein sequence ID" value="MFC0865898.1"/>
    <property type="molecule type" value="Genomic_DNA"/>
</dbReference>
<dbReference type="PANTHER" id="PTHR23220">
    <property type="entry name" value="INTEGRIN ALPHA"/>
    <property type="match status" value="1"/>
</dbReference>
<sequence>MRLPLLGIFTAYLLLTTAAVACTAEHRTADAPATAATAAPATASAVAARERARERTKAHDFNGDGYADLVIGVPQATVNGVPQAGRVEVAYGSASGVTAGPRQIISRESRAAKEEGFGKALASGDLDHDGYADLVIAAPGDDERASSVVIVFGSAQGLSGGLVELEQPRKARGFGDRLAVGDFDGDGFDDLAVTTHYAWDTAESTWETTGTVWVTTGSRDIRTGKAGWKAVLRDVDVIADLTAGDITGDGYSDLAVFYAEDDPADEGSGAVYRGSPQGLTGPLGETFPGWDVRHLAIGDLDGDGYGDLVNESAFDEYDWYDERERELGAISVRRGSANGLIDPRTSWSMTSPGLPRAPEGTEGFGSAIAVGDVNGDGYADVAVVARRDEFSGLAAVFVLYGGPDGLSAKGSQVFDTTSAGMSADASVSGFGRTVALLDLDGDGRDELVISTRSPEQVTVLSPSGKGQTIQIVPERQEEDFGKTLR</sequence>
<dbReference type="Proteomes" id="UP001589870">
    <property type="component" value="Unassembled WGS sequence"/>
</dbReference>
<dbReference type="PANTHER" id="PTHR23220:SF83">
    <property type="entry name" value="INTEGRIN ALPHA-PS3-RELATED"/>
    <property type="match status" value="1"/>
</dbReference>
<dbReference type="InterPro" id="IPR013517">
    <property type="entry name" value="FG-GAP"/>
</dbReference>
<evidence type="ECO:0000256" key="1">
    <source>
        <dbReference type="ARBA" id="ARBA00022729"/>
    </source>
</evidence>